<accession>A0AAN8WU77</accession>
<dbReference type="EMBL" id="JAXCGZ010013548">
    <property type="protein sequence ID" value="KAK7072312.1"/>
    <property type="molecule type" value="Genomic_DNA"/>
</dbReference>
<name>A0AAN8WU77_HALRR</name>
<reference evidence="2 3" key="1">
    <citation type="submission" date="2023-11" db="EMBL/GenBank/DDBJ databases">
        <title>Halocaridina rubra genome assembly.</title>
        <authorList>
            <person name="Smith C."/>
        </authorList>
    </citation>
    <scope>NUCLEOTIDE SEQUENCE [LARGE SCALE GENOMIC DNA]</scope>
    <source>
        <strain evidence="2">EP-1</strain>
        <tissue evidence="2">Whole</tissue>
    </source>
</reference>
<comment type="caution">
    <text evidence="2">The sequence shown here is derived from an EMBL/GenBank/DDBJ whole genome shotgun (WGS) entry which is preliminary data.</text>
</comment>
<protein>
    <submittedName>
        <fullName evidence="2">Uncharacterized protein</fullName>
    </submittedName>
</protein>
<feature type="non-terminal residue" evidence="2">
    <location>
        <position position="140"/>
    </location>
</feature>
<evidence type="ECO:0000256" key="1">
    <source>
        <dbReference type="SAM" id="MobiDB-lite"/>
    </source>
</evidence>
<keyword evidence="3" id="KW-1185">Reference proteome</keyword>
<sequence length="140" mass="16573">MRGRAFCERYPRTTARRRRIERERIRTRGEHFAKDRQKLPSVGEMRGDTVQRKRGVGRSRRNKSHNLGFTTVFLTAHELYLISARSTFNVAGTQHNCLSQEFFDHTERFNYLLPRRTANNSTTSAVDQLSKDPFWKRLTR</sequence>
<evidence type="ECO:0000313" key="2">
    <source>
        <dbReference type="EMBL" id="KAK7072312.1"/>
    </source>
</evidence>
<proteinExistence type="predicted"/>
<organism evidence="2 3">
    <name type="scientific">Halocaridina rubra</name>
    <name type="common">Hawaiian red shrimp</name>
    <dbReference type="NCBI Taxonomy" id="373956"/>
    <lineage>
        <taxon>Eukaryota</taxon>
        <taxon>Metazoa</taxon>
        <taxon>Ecdysozoa</taxon>
        <taxon>Arthropoda</taxon>
        <taxon>Crustacea</taxon>
        <taxon>Multicrustacea</taxon>
        <taxon>Malacostraca</taxon>
        <taxon>Eumalacostraca</taxon>
        <taxon>Eucarida</taxon>
        <taxon>Decapoda</taxon>
        <taxon>Pleocyemata</taxon>
        <taxon>Caridea</taxon>
        <taxon>Atyoidea</taxon>
        <taxon>Atyidae</taxon>
        <taxon>Halocaridina</taxon>
    </lineage>
</organism>
<dbReference type="AlphaFoldDB" id="A0AAN8WU77"/>
<feature type="region of interest" description="Disordered" evidence="1">
    <location>
        <begin position="37"/>
        <end position="62"/>
    </location>
</feature>
<dbReference type="Proteomes" id="UP001381693">
    <property type="component" value="Unassembled WGS sequence"/>
</dbReference>
<evidence type="ECO:0000313" key="3">
    <source>
        <dbReference type="Proteomes" id="UP001381693"/>
    </source>
</evidence>
<gene>
    <name evidence="2" type="ORF">SK128_027818</name>
</gene>
<feature type="compositionally biased region" description="Basic residues" evidence="1">
    <location>
        <begin position="52"/>
        <end position="62"/>
    </location>
</feature>